<proteinExistence type="predicted"/>
<evidence type="ECO:0000313" key="4">
    <source>
        <dbReference type="Proteomes" id="UP001359485"/>
    </source>
</evidence>
<feature type="region of interest" description="Disordered" evidence="1">
    <location>
        <begin position="278"/>
        <end position="337"/>
    </location>
</feature>
<feature type="transmembrane region" description="Helical" evidence="2">
    <location>
        <begin position="72"/>
        <end position="101"/>
    </location>
</feature>
<comment type="caution">
    <text evidence="3">The sequence shown here is derived from an EMBL/GenBank/DDBJ whole genome shotgun (WGS) entry which is preliminary data.</text>
</comment>
<sequence>MGSSNHFKGIGVVLREIQQRLSTRRPGTDGKLVPPIIHYFSHFRLSIEVEIDKKPCLAPISKLRVEKIEGGIVVAGVVVAANCQIALSVFGCLFVLVGIVLTVASYRGPGQDEEPEKYAARLAFTGNSRILGPACIVVGFIMLSAGISLCALARKARRRERRVGFHCPIHGNFYPISPISASRAVGKFESKWGICFRRARSLTVEDLSHSLPQCPHTQLSSTRSSFSTPMSPCPTPMPFLVTSNSISSDLVISVGANLSPDQTFGSIRSLSVSREVASFPLSRTPSPPQHERSCSLGDQTNEKTRRDVISMENETSGHETREGSAQDEEKQSSASHNAQPIMVCAKIIESPLLLTAINNVEGCDIGKKNLVLQITKGSRKSVSIIVPQEDNERQGTS</sequence>
<accession>A0ABR1AXZ5</accession>
<dbReference type="Proteomes" id="UP001359485">
    <property type="component" value="Unassembled WGS sequence"/>
</dbReference>
<gene>
    <name evidence="3" type="ORF">RUM44_003243</name>
</gene>
<protein>
    <submittedName>
        <fullName evidence="3">Uncharacterized protein</fullName>
    </submittedName>
</protein>
<feature type="compositionally biased region" description="Basic and acidic residues" evidence="1">
    <location>
        <begin position="300"/>
        <end position="331"/>
    </location>
</feature>
<reference evidence="3 4" key="1">
    <citation type="submission" date="2023-09" db="EMBL/GenBank/DDBJ databases">
        <title>Genomes of two closely related lineages of the louse Polyplax serrata with different host specificities.</title>
        <authorList>
            <person name="Martinu J."/>
            <person name="Tarabai H."/>
            <person name="Stefka J."/>
            <person name="Hypsa V."/>
        </authorList>
    </citation>
    <scope>NUCLEOTIDE SEQUENCE [LARGE SCALE GENOMIC DNA]</scope>
    <source>
        <strain evidence="3">98ZLc_SE</strain>
    </source>
</reference>
<feature type="transmembrane region" description="Helical" evidence="2">
    <location>
        <begin position="130"/>
        <end position="152"/>
    </location>
</feature>
<keyword evidence="2" id="KW-0472">Membrane</keyword>
<evidence type="ECO:0000256" key="1">
    <source>
        <dbReference type="SAM" id="MobiDB-lite"/>
    </source>
</evidence>
<name>A0ABR1AXZ5_POLSC</name>
<evidence type="ECO:0000256" key="2">
    <source>
        <dbReference type="SAM" id="Phobius"/>
    </source>
</evidence>
<keyword evidence="4" id="KW-1185">Reference proteome</keyword>
<evidence type="ECO:0000313" key="3">
    <source>
        <dbReference type="EMBL" id="KAK6631070.1"/>
    </source>
</evidence>
<keyword evidence="2" id="KW-1133">Transmembrane helix</keyword>
<keyword evidence="2" id="KW-0812">Transmembrane</keyword>
<dbReference type="EMBL" id="JAWJWF010000007">
    <property type="protein sequence ID" value="KAK6631070.1"/>
    <property type="molecule type" value="Genomic_DNA"/>
</dbReference>
<organism evidence="3 4">
    <name type="scientific">Polyplax serrata</name>
    <name type="common">Common mouse louse</name>
    <dbReference type="NCBI Taxonomy" id="468196"/>
    <lineage>
        <taxon>Eukaryota</taxon>
        <taxon>Metazoa</taxon>
        <taxon>Ecdysozoa</taxon>
        <taxon>Arthropoda</taxon>
        <taxon>Hexapoda</taxon>
        <taxon>Insecta</taxon>
        <taxon>Pterygota</taxon>
        <taxon>Neoptera</taxon>
        <taxon>Paraneoptera</taxon>
        <taxon>Psocodea</taxon>
        <taxon>Troctomorpha</taxon>
        <taxon>Phthiraptera</taxon>
        <taxon>Anoplura</taxon>
        <taxon>Polyplacidae</taxon>
        <taxon>Polyplax</taxon>
    </lineage>
</organism>